<dbReference type="Proteomes" id="UP000822688">
    <property type="component" value="Chromosome 2"/>
</dbReference>
<name>A0A8T0J1X3_CERPU</name>
<keyword evidence="2" id="KW-1185">Reference proteome</keyword>
<organism evidence="1 2">
    <name type="scientific">Ceratodon purpureus</name>
    <name type="common">Fire moss</name>
    <name type="synonym">Dicranum purpureum</name>
    <dbReference type="NCBI Taxonomy" id="3225"/>
    <lineage>
        <taxon>Eukaryota</taxon>
        <taxon>Viridiplantae</taxon>
        <taxon>Streptophyta</taxon>
        <taxon>Embryophyta</taxon>
        <taxon>Bryophyta</taxon>
        <taxon>Bryophytina</taxon>
        <taxon>Bryopsida</taxon>
        <taxon>Dicranidae</taxon>
        <taxon>Pseudoditrichales</taxon>
        <taxon>Ditrichaceae</taxon>
        <taxon>Ceratodon</taxon>
    </lineage>
</organism>
<dbReference type="AlphaFoldDB" id="A0A8T0J1X3"/>
<gene>
    <name evidence="1" type="ORF">KC19_2G287700</name>
</gene>
<reference evidence="1" key="1">
    <citation type="submission" date="2020-06" db="EMBL/GenBank/DDBJ databases">
        <title>WGS assembly of Ceratodon purpureus strain R40.</title>
        <authorList>
            <person name="Carey S.B."/>
            <person name="Jenkins J."/>
            <person name="Shu S."/>
            <person name="Lovell J.T."/>
            <person name="Sreedasyam A."/>
            <person name="Maumus F."/>
            <person name="Tiley G.P."/>
            <person name="Fernandez-Pozo N."/>
            <person name="Barry K."/>
            <person name="Chen C."/>
            <person name="Wang M."/>
            <person name="Lipzen A."/>
            <person name="Daum C."/>
            <person name="Saski C.A."/>
            <person name="Payton A.C."/>
            <person name="Mcbreen J.C."/>
            <person name="Conrad R.E."/>
            <person name="Kollar L.M."/>
            <person name="Olsson S."/>
            <person name="Huttunen S."/>
            <person name="Landis J.B."/>
            <person name="Wickett N.J."/>
            <person name="Johnson M.G."/>
            <person name="Rensing S.A."/>
            <person name="Grimwood J."/>
            <person name="Schmutz J."/>
            <person name="Mcdaniel S.F."/>
        </authorList>
    </citation>
    <scope>NUCLEOTIDE SEQUENCE</scope>
    <source>
        <strain evidence="1">R40</strain>
    </source>
</reference>
<protein>
    <submittedName>
        <fullName evidence="1">Uncharacterized protein</fullName>
    </submittedName>
</protein>
<evidence type="ECO:0000313" key="2">
    <source>
        <dbReference type="Proteomes" id="UP000822688"/>
    </source>
</evidence>
<accession>A0A8T0J1X3</accession>
<sequence length="176" mass="19706">MCQSTGTEQLKSPELKGTMSEVIKSGRKGVALKFLLKRLGFGLGASISTRLNKQRSSKGKLKAMMKETQNPDKLSTSQCHQAEIQIAVSVVRGKRGHIMKLCVLCPSVANSQKQHHHEEEERQDISLDHKIRHLVLGLQLSHKNLHLSLTLHPTPTHTTIPMLLALTRNDQMKLRL</sequence>
<dbReference type="EMBL" id="CM026422">
    <property type="protein sequence ID" value="KAG0589046.1"/>
    <property type="molecule type" value="Genomic_DNA"/>
</dbReference>
<evidence type="ECO:0000313" key="1">
    <source>
        <dbReference type="EMBL" id="KAG0589046.1"/>
    </source>
</evidence>
<comment type="caution">
    <text evidence="1">The sequence shown here is derived from an EMBL/GenBank/DDBJ whole genome shotgun (WGS) entry which is preliminary data.</text>
</comment>
<proteinExistence type="predicted"/>